<accession>A0A9X0ACI6</accession>
<sequence>MIPFNVLTPSTFSIPISPSFPSGANRLTPFTSPPAASKDRVVILKALLQPIPVPVLKKPVRCVLAEQIFLLTIDLGANLSIEEK</sequence>
<reference evidence="1" key="1">
    <citation type="submission" date="2022-11" db="EMBL/GenBank/DDBJ databases">
        <title>Genome Resource of Sclerotinia nivalis Strain SnTB1, a Plant Pathogen Isolated from American Ginseng.</title>
        <authorList>
            <person name="Fan S."/>
        </authorList>
    </citation>
    <scope>NUCLEOTIDE SEQUENCE</scope>
    <source>
        <strain evidence="1">SnTB1</strain>
    </source>
</reference>
<dbReference type="Proteomes" id="UP001152300">
    <property type="component" value="Unassembled WGS sequence"/>
</dbReference>
<name>A0A9X0ACI6_9HELO</name>
<comment type="caution">
    <text evidence="1">The sequence shown here is derived from an EMBL/GenBank/DDBJ whole genome shotgun (WGS) entry which is preliminary data.</text>
</comment>
<evidence type="ECO:0000313" key="1">
    <source>
        <dbReference type="EMBL" id="KAJ8059678.1"/>
    </source>
</evidence>
<protein>
    <submittedName>
        <fullName evidence="1">Uncharacterized protein</fullName>
    </submittedName>
</protein>
<dbReference type="EMBL" id="JAPEIS010000014">
    <property type="protein sequence ID" value="KAJ8059678.1"/>
    <property type="molecule type" value="Genomic_DNA"/>
</dbReference>
<evidence type="ECO:0000313" key="2">
    <source>
        <dbReference type="Proteomes" id="UP001152300"/>
    </source>
</evidence>
<proteinExistence type="predicted"/>
<dbReference type="AlphaFoldDB" id="A0A9X0ACI6"/>
<keyword evidence="2" id="KW-1185">Reference proteome</keyword>
<gene>
    <name evidence="1" type="ORF">OCU04_011326</name>
</gene>
<organism evidence="1 2">
    <name type="scientific">Sclerotinia nivalis</name>
    <dbReference type="NCBI Taxonomy" id="352851"/>
    <lineage>
        <taxon>Eukaryota</taxon>
        <taxon>Fungi</taxon>
        <taxon>Dikarya</taxon>
        <taxon>Ascomycota</taxon>
        <taxon>Pezizomycotina</taxon>
        <taxon>Leotiomycetes</taxon>
        <taxon>Helotiales</taxon>
        <taxon>Sclerotiniaceae</taxon>
        <taxon>Sclerotinia</taxon>
    </lineage>
</organism>